<keyword evidence="6" id="KW-1185">Reference proteome</keyword>
<dbReference type="SMART" id="SM00248">
    <property type="entry name" value="ANK"/>
    <property type="match status" value="6"/>
</dbReference>
<dbReference type="InterPro" id="IPR036770">
    <property type="entry name" value="Ankyrin_rpt-contain_sf"/>
</dbReference>
<evidence type="ECO:0000313" key="6">
    <source>
        <dbReference type="Proteomes" id="UP001178507"/>
    </source>
</evidence>
<dbReference type="PANTHER" id="PTHR24126">
    <property type="entry name" value="ANKYRIN REPEAT, PH AND SEC7 DOMAIN CONTAINING PROTEIN SECG-RELATED"/>
    <property type="match status" value="1"/>
</dbReference>
<evidence type="ECO:0000256" key="4">
    <source>
        <dbReference type="SAM" id="MobiDB-lite"/>
    </source>
</evidence>
<feature type="region of interest" description="Disordered" evidence="4">
    <location>
        <begin position="1"/>
        <end position="43"/>
    </location>
</feature>
<evidence type="ECO:0000313" key="5">
    <source>
        <dbReference type="EMBL" id="CAJ1381097.1"/>
    </source>
</evidence>
<dbReference type="PROSITE" id="PS50088">
    <property type="entry name" value="ANK_REPEAT"/>
    <property type="match status" value="2"/>
</dbReference>
<dbReference type="AlphaFoldDB" id="A0AA36I5I6"/>
<dbReference type="PROSITE" id="PS50297">
    <property type="entry name" value="ANK_REP_REGION"/>
    <property type="match status" value="1"/>
</dbReference>
<dbReference type="EMBL" id="CAUJNA010000779">
    <property type="protein sequence ID" value="CAJ1381097.1"/>
    <property type="molecule type" value="Genomic_DNA"/>
</dbReference>
<reference evidence="5" key="1">
    <citation type="submission" date="2023-08" db="EMBL/GenBank/DDBJ databases">
        <authorList>
            <person name="Chen Y."/>
            <person name="Shah S."/>
            <person name="Dougan E. K."/>
            <person name="Thang M."/>
            <person name="Chan C."/>
        </authorList>
    </citation>
    <scope>NUCLEOTIDE SEQUENCE</scope>
</reference>
<gene>
    <name evidence="5" type="ORF">EVOR1521_LOCUS8887</name>
</gene>
<comment type="caution">
    <text evidence="5">The sequence shown here is derived from an EMBL/GenBank/DDBJ whole genome shotgun (WGS) entry which is preliminary data.</text>
</comment>
<dbReference type="Gene3D" id="1.25.40.20">
    <property type="entry name" value="Ankyrin repeat-containing domain"/>
    <property type="match status" value="3"/>
</dbReference>
<dbReference type="Proteomes" id="UP001178507">
    <property type="component" value="Unassembled WGS sequence"/>
</dbReference>
<evidence type="ECO:0000256" key="2">
    <source>
        <dbReference type="ARBA" id="ARBA00023043"/>
    </source>
</evidence>
<sequence>MELSSGAPRPRKSRAAAAGPRRLAQRRGGERLAQSQRHGPGAESGLCPLVAARALPFAEPFDLALALRRHLEAATAAVAVEPGGAPRCGGWARDGGHLQNPGRVRDPNNTRRGQGKVLCRGCGCFFGEGNPLRTHVQNAQSRCFNAEAAEYYQKECQEETPAPKAARRLDAGMEAAKAGDLEKLRLLIEDGWDPCTVDHNGNGPLHWAAGAGHLELCRFLAALKMDPAKPTSKHNGRTPLHWAARNGHVAVCAFLLDLCGDDMVDAETVTKDTALMLAAWQGHVELVEFLARRRADLQHLNASGCNAMHKAARMDGAQSSLQMIQYLMAARVDATTVNCNGHNALHKAAQFGASAAASCLLDAGLRSREAVAVDRDRNSPSAVALAAGFRGLAARLRHEEDLLWLTPAVYFPASTDAGPEHHPG</sequence>
<dbReference type="PANTHER" id="PTHR24126:SF14">
    <property type="entry name" value="ANK_REP_REGION DOMAIN-CONTAINING PROTEIN"/>
    <property type="match status" value="1"/>
</dbReference>
<name>A0AA36I5I6_9DINO</name>
<feature type="repeat" description="ANK" evidence="3">
    <location>
        <begin position="270"/>
        <end position="302"/>
    </location>
</feature>
<keyword evidence="1" id="KW-0677">Repeat</keyword>
<dbReference type="SUPFAM" id="SSF48403">
    <property type="entry name" value="Ankyrin repeat"/>
    <property type="match status" value="1"/>
</dbReference>
<feature type="repeat" description="ANK" evidence="3">
    <location>
        <begin position="235"/>
        <end position="257"/>
    </location>
</feature>
<evidence type="ECO:0000256" key="1">
    <source>
        <dbReference type="ARBA" id="ARBA00022737"/>
    </source>
</evidence>
<dbReference type="Pfam" id="PF12796">
    <property type="entry name" value="Ank_2"/>
    <property type="match status" value="2"/>
</dbReference>
<accession>A0AA36I5I6</accession>
<dbReference type="InterPro" id="IPR002110">
    <property type="entry name" value="Ankyrin_rpt"/>
</dbReference>
<keyword evidence="2 3" id="KW-0040">ANK repeat</keyword>
<evidence type="ECO:0000256" key="3">
    <source>
        <dbReference type="PROSITE-ProRule" id="PRU00023"/>
    </source>
</evidence>
<proteinExistence type="predicted"/>
<protein>
    <submittedName>
        <fullName evidence="5">Uncharacterized protein</fullName>
    </submittedName>
</protein>
<organism evidence="5 6">
    <name type="scientific">Effrenium voratum</name>
    <dbReference type="NCBI Taxonomy" id="2562239"/>
    <lineage>
        <taxon>Eukaryota</taxon>
        <taxon>Sar</taxon>
        <taxon>Alveolata</taxon>
        <taxon>Dinophyceae</taxon>
        <taxon>Suessiales</taxon>
        <taxon>Symbiodiniaceae</taxon>
        <taxon>Effrenium</taxon>
    </lineage>
</organism>